<accession>A0A8J9W535</accession>
<feature type="transmembrane region" description="Helical" evidence="10">
    <location>
        <begin position="182"/>
        <end position="201"/>
    </location>
</feature>
<dbReference type="GO" id="GO:0015459">
    <property type="term" value="F:potassium channel regulator activity"/>
    <property type="evidence" value="ECO:0007669"/>
    <property type="project" value="TreeGrafter"/>
</dbReference>
<keyword evidence="7" id="KW-0325">Glycoprotein</keyword>
<dbReference type="Proteomes" id="UP000838412">
    <property type="component" value="Chromosome 11"/>
</dbReference>
<name>A0A8J9W535_BRALA</name>
<dbReference type="Pfam" id="PF03185">
    <property type="entry name" value="CaKB"/>
    <property type="match status" value="1"/>
</dbReference>
<dbReference type="PANTHER" id="PTHR10258">
    <property type="entry name" value="CALCIUM-ACTIVATED POTASSIUM CHANNEL SUBUNIT BETA"/>
    <property type="match status" value="1"/>
</dbReference>
<evidence type="ECO:0000256" key="10">
    <source>
        <dbReference type="SAM" id="Phobius"/>
    </source>
</evidence>
<keyword evidence="8" id="KW-0407">Ion channel</keyword>
<dbReference type="AlphaFoldDB" id="A0A8J9W535"/>
<protein>
    <submittedName>
        <fullName evidence="11">KCNMB3 protein</fullName>
    </submittedName>
</protein>
<dbReference type="GO" id="GO:0008076">
    <property type="term" value="C:voltage-gated potassium channel complex"/>
    <property type="evidence" value="ECO:0007669"/>
    <property type="project" value="TreeGrafter"/>
</dbReference>
<keyword evidence="2" id="KW-0813">Transport</keyword>
<dbReference type="GO" id="GO:0005513">
    <property type="term" value="P:detection of calcium ion"/>
    <property type="evidence" value="ECO:0007669"/>
    <property type="project" value="TreeGrafter"/>
</dbReference>
<keyword evidence="12" id="KW-1185">Reference proteome</keyword>
<gene>
    <name evidence="11" type="primary">KCNMB3</name>
    <name evidence="11" type="ORF">BLAG_LOCUS3939</name>
</gene>
<comment type="subcellular location">
    <subcellularLocation>
        <location evidence="1">Membrane</location>
        <topology evidence="1">Multi-pass membrane protein</topology>
    </subcellularLocation>
</comment>
<keyword evidence="3 10" id="KW-0812">Transmembrane</keyword>
<reference evidence="11" key="1">
    <citation type="submission" date="2022-01" db="EMBL/GenBank/DDBJ databases">
        <authorList>
            <person name="Braso-Vives M."/>
        </authorList>
    </citation>
    <scope>NUCLEOTIDE SEQUENCE</scope>
</reference>
<evidence type="ECO:0000313" key="12">
    <source>
        <dbReference type="Proteomes" id="UP000838412"/>
    </source>
</evidence>
<evidence type="ECO:0000256" key="2">
    <source>
        <dbReference type="ARBA" id="ARBA00022448"/>
    </source>
</evidence>
<evidence type="ECO:0000313" key="11">
    <source>
        <dbReference type="EMBL" id="CAH1239718.1"/>
    </source>
</evidence>
<evidence type="ECO:0000256" key="1">
    <source>
        <dbReference type="ARBA" id="ARBA00004141"/>
    </source>
</evidence>
<evidence type="ECO:0000256" key="6">
    <source>
        <dbReference type="ARBA" id="ARBA00023136"/>
    </source>
</evidence>
<keyword evidence="4 10" id="KW-1133">Transmembrane helix</keyword>
<evidence type="ECO:0000256" key="8">
    <source>
        <dbReference type="ARBA" id="ARBA00023303"/>
    </source>
</evidence>
<evidence type="ECO:0000256" key="5">
    <source>
        <dbReference type="ARBA" id="ARBA00023065"/>
    </source>
</evidence>
<proteinExistence type="predicted"/>
<dbReference type="PANTHER" id="PTHR10258:SF8">
    <property type="entry name" value="CALCIUM-ACTIVATED POTASSIUM CHANNEL BK ALPHA SUBUNIT DOMAIN-CONTAINING PROTEIN"/>
    <property type="match status" value="1"/>
</dbReference>
<evidence type="ECO:0000256" key="7">
    <source>
        <dbReference type="ARBA" id="ARBA00023180"/>
    </source>
</evidence>
<feature type="compositionally biased region" description="Basic and acidic residues" evidence="9">
    <location>
        <begin position="250"/>
        <end position="260"/>
    </location>
</feature>
<dbReference type="InterPro" id="IPR003930">
    <property type="entry name" value="K_chnl_Ca-activ_BK_bsu"/>
</dbReference>
<sequence length="260" mass="29008">MRSNMRTCSTAGGRRAHGRYTCYVIVAWIMLGCCLGAMITCGVIIVKPIHETNSLAFKGTTCTTTAANLTGEDIDCKCAKHCHSEYPCLRITVSYADEDGTTYSGVLFESDKRLMHDGHRDEDIQCATAPCDRSRRDNKDQVLEFQDTYNVGKSYKCLYNPDNTEKVLLKRLFTWNDMFHSMLWSTLGFVFFSALLVYSLIKCNSERAKMCTMPVASPGAQTAQPGHFLPPPYPGGQTAYPQPPPYSVIDSKDEKGLTFN</sequence>
<keyword evidence="5" id="KW-0406">Ion transport</keyword>
<evidence type="ECO:0000256" key="3">
    <source>
        <dbReference type="ARBA" id="ARBA00022692"/>
    </source>
</evidence>
<feature type="region of interest" description="Disordered" evidence="9">
    <location>
        <begin position="223"/>
        <end position="260"/>
    </location>
</feature>
<evidence type="ECO:0000256" key="4">
    <source>
        <dbReference type="ARBA" id="ARBA00022989"/>
    </source>
</evidence>
<dbReference type="GO" id="GO:0015269">
    <property type="term" value="F:calcium-activated potassium channel activity"/>
    <property type="evidence" value="ECO:0007669"/>
    <property type="project" value="InterPro"/>
</dbReference>
<dbReference type="OrthoDB" id="5962477at2759"/>
<dbReference type="EMBL" id="OV696696">
    <property type="protein sequence ID" value="CAH1239718.1"/>
    <property type="molecule type" value="Genomic_DNA"/>
</dbReference>
<feature type="transmembrane region" description="Helical" evidence="10">
    <location>
        <begin position="20"/>
        <end position="46"/>
    </location>
</feature>
<organism evidence="11 12">
    <name type="scientific">Branchiostoma lanceolatum</name>
    <name type="common">Common lancelet</name>
    <name type="synonym">Amphioxus lanceolatum</name>
    <dbReference type="NCBI Taxonomy" id="7740"/>
    <lineage>
        <taxon>Eukaryota</taxon>
        <taxon>Metazoa</taxon>
        <taxon>Chordata</taxon>
        <taxon>Cephalochordata</taxon>
        <taxon>Leptocardii</taxon>
        <taxon>Amphioxiformes</taxon>
        <taxon>Branchiostomatidae</taxon>
        <taxon>Branchiostoma</taxon>
    </lineage>
</organism>
<keyword evidence="6 10" id="KW-0472">Membrane</keyword>
<evidence type="ECO:0000256" key="9">
    <source>
        <dbReference type="SAM" id="MobiDB-lite"/>
    </source>
</evidence>